<evidence type="ECO:0000313" key="3">
    <source>
        <dbReference type="EMBL" id="KAF4073207.1"/>
    </source>
</evidence>
<dbReference type="EMBL" id="JAAGNN010000024">
    <property type="protein sequence ID" value="KAF4073207.1"/>
    <property type="molecule type" value="Genomic_DNA"/>
</dbReference>
<dbReference type="Gene3D" id="1.10.287.1490">
    <property type="match status" value="1"/>
</dbReference>
<dbReference type="PANTHER" id="PTHR11505">
    <property type="entry name" value="L1 TRANSPOSABLE ELEMENT-RELATED"/>
    <property type="match status" value="1"/>
</dbReference>
<comment type="caution">
    <text evidence="3">The sequence shown here is derived from an EMBL/GenBank/DDBJ whole genome shotgun (WGS) entry which is preliminary data.</text>
</comment>
<evidence type="ECO:0000256" key="2">
    <source>
        <dbReference type="SAM" id="MobiDB-lite"/>
    </source>
</evidence>
<dbReference type="InterPro" id="IPR042566">
    <property type="entry name" value="L1_C"/>
</dbReference>
<dbReference type="AlphaFoldDB" id="A0A7J5ZU69"/>
<keyword evidence="4" id="KW-1185">Reference proteome</keyword>
<dbReference type="Gene3D" id="3.30.250.20">
    <property type="entry name" value="L1 transposable element, C-terminal domain"/>
    <property type="match status" value="1"/>
</dbReference>
<proteinExistence type="predicted"/>
<protein>
    <recommendedName>
        <fullName evidence="5">Transposase element L1Md-A101/L1Md-A102/L1Md-A2</fullName>
    </recommendedName>
</protein>
<keyword evidence="1" id="KW-0175">Coiled coil</keyword>
<evidence type="ECO:0000313" key="4">
    <source>
        <dbReference type="Proteomes" id="UP000593565"/>
    </source>
</evidence>
<sequence length="332" mass="36186">MSGKNLKPGGSIQTKLRSGGRTASASPREPAPAPPSHHEPAPAPPAQESVAALPSPCEPAVSSASPSGSDFAAFIELLAVMRKDNADFRKEFQDLQKTLRDALSTIQLDLQAMKTQLASDKVATEATISTLKGTVGEMGHTLSGCTDDIVHMKTTIESLTVTVTQLENKCEDLESRSRRNNIRIVGVPEGADTCTTAAVAALLKDAFGLEKEPVLDRSNRTLQPKPKSGERPRAIVCRFHHHSDCVDILRRARELQQIKARDLTISVFPDYTVKIARTRAAFNEVRRQLCDIEGARYGILHPARLRITYNGVQKDFISAEEAAEYVKLLKPG</sequence>
<feature type="coiled-coil region" evidence="1">
    <location>
        <begin position="156"/>
        <end position="183"/>
    </location>
</feature>
<dbReference type="InterPro" id="IPR004244">
    <property type="entry name" value="Transposase_22"/>
</dbReference>
<gene>
    <name evidence="3" type="ORF">AMELA_G00256310</name>
</gene>
<organism evidence="3 4">
    <name type="scientific">Ameiurus melas</name>
    <name type="common">Black bullhead</name>
    <name type="synonym">Silurus melas</name>
    <dbReference type="NCBI Taxonomy" id="219545"/>
    <lineage>
        <taxon>Eukaryota</taxon>
        <taxon>Metazoa</taxon>
        <taxon>Chordata</taxon>
        <taxon>Craniata</taxon>
        <taxon>Vertebrata</taxon>
        <taxon>Euteleostomi</taxon>
        <taxon>Actinopterygii</taxon>
        <taxon>Neopterygii</taxon>
        <taxon>Teleostei</taxon>
        <taxon>Ostariophysi</taxon>
        <taxon>Siluriformes</taxon>
        <taxon>Ictaluridae</taxon>
        <taxon>Ameiurus</taxon>
    </lineage>
</organism>
<feature type="region of interest" description="Disordered" evidence="2">
    <location>
        <begin position="1"/>
        <end position="66"/>
    </location>
</feature>
<evidence type="ECO:0000256" key="1">
    <source>
        <dbReference type="SAM" id="Coils"/>
    </source>
</evidence>
<reference evidence="3 4" key="1">
    <citation type="submission" date="2020-02" db="EMBL/GenBank/DDBJ databases">
        <title>A chromosome-scale genome assembly of the black bullhead catfish (Ameiurus melas).</title>
        <authorList>
            <person name="Wen M."/>
            <person name="Zham M."/>
            <person name="Cabau C."/>
            <person name="Klopp C."/>
            <person name="Donnadieu C."/>
            <person name="Roques C."/>
            <person name="Bouchez O."/>
            <person name="Lampietro C."/>
            <person name="Jouanno E."/>
            <person name="Herpin A."/>
            <person name="Louis A."/>
            <person name="Berthelot C."/>
            <person name="Parey E."/>
            <person name="Roest-Crollius H."/>
            <person name="Braasch I."/>
            <person name="Postlethwait J."/>
            <person name="Robinson-Rechavi M."/>
            <person name="Echchiki A."/>
            <person name="Begum T."/>
            <person name="Montfort J."/>
            <person name="Schartl M."/>
            <person name="Bobe J."/>
            <person name="Guiguen Y."/>
        </authorList>
    </citation>
    <scope>NUCLEOTIDE SEQUENCE [LARGE SCALE GENOMIC DNA]</scope>
    <source>
        <strain evidence="3">M_S1</strain>
        <tissue evidence="3">Blood</tissue>
    </source>
</reference>
<name>A0A7J5ZU69_AMEME</name>
<feature type="compositionally biased region" description="Pro residues" evidence="2">
    <location>
        <begin position="29"/>
        <end position="45"/>
    </location>
</feature>
<evidence type="ECO:0008006" key="5">
    <source>
        <dbReference type="Google" id="ProtNLM"/>
    </source>
</evidence>
<accession>A0A7J5ZU69</accession>
<dbReference type="Proteomes" id="UP000593565">
    <property type="component" value="Unassembled WGS sequence"/>
</dbReference>